<dbReference type="Proteomes" id="UP000005756">
    <property type="component" value="Unassembled WGS sequence"/>
</dbReference>
<proteinExistence type="predicted"/>
<reference evidence="2 3" key="1">
    <citation type="submission" date="2011-10" db="EMBL/GenBank/DDBJ databases">
        <authorList>
            <person name="Quillaguamn J."/>
            <person name="Guzmn D."/>
            <person name="Balderrama-Subieta A."/>
            <person name="Cardona-Ortuo C."/>
            <person name="Guevara-Martnez M."/>
            <person name="Callisaya-Quispe N."/>
        </authorList>
    </citation>
    <scope>NUCLEOTIDE SEQUENCE [LARGE SCALE GENOMIC DNA]</scope>
    <source>
        <strain evidence="2 3">LC1</strain>
    </source>
</reference>
<keyword evidence="1" id="KW-0472">Membrane</keyword>
<accession>A0A7U9C1L0</accession>
<evidence type="ECO:0000313" key="3">
    <source>
        <dbReference type="Proteomes" id="UP000005756"/>
    </source>
</evidence>
<gene>
    <name evidence="2" type="ORF">KUC_2327</name>
</gene>
<keyword evidence="1" id="KW-1133">Transmembrane helix</keyword>
<dbReference type="EMBL" id="JH393258">
    <property type="protein sequence ID" value="EHJ92379.1"/>
    <property type="molecule type" value="Genomic_DNA"/>
</dbReference>
<evidence type="ECO:0000256" key="1">
    <source>
        <dbReference type="SAM" id="Phobius"/>
    </source>
</evidence>
<feature type="transmembrane region" description="Helical" evidence="1">
    <location>
        <begin position="25"/>
        <end position="43"/>
    </location>
</feature>
<name>A0A7U9C1L0_9GAMM</name>
<protein>
    <submittedName>
        <fullName evidence="2">Uncharacterized protein</fullName>
    </submittedName>
</protein>
<evidence type="ECO:0000313" key="2">
    <source>
        <dbReference type="EMBL" id="EHJ92379.1"/>
    </source>
</evidence>
<keyword evidence="1" id="KW-0812">Transmembrane</keyword>
<organism evidence="2 3">
    <name type="scientific">Vreelandella boliviensis LC1</name>
    <dbReference type="NCBI Taxonomy" id="1072583"/>
    <lineage>
        <taxon>Bacteria</taxon>
        <taxon>Pseudomonadati</taxon>
        <taxon>Pseudomonadota</taxon>
        <taxon>Gammaproteobacteria</taxon>
        <taxon>Oceanospirillales</taxon>
        <taxon>Halomonadaceae</taxon>
        <taxon>Vreelandella</taxon>
    </lineage>
</organism>
<sequence length="44" mass="5011">MLLLLFPSRSFGAVMKPRRDTRARNLVFFVAVISATVVGFWLVK</sequence>
<dbReference type="AlphaFoldDB" id="A0A7U9C1L0"/>